<dbReference type="RefSeq" id="WP_167962792.1">
    <property type="nucleotide sequence ID" value="NZ_JAATJJ010000001.1"/>
</dbReference>
<protein>
    <submittedName>
        <fullName evidence="15">Iron complex outermembrane receptor protein</fullName>
    </submittedName>
</protein>
<dbReference type="InterPro" id="IPR039426">
    <property type="entry name" value="TonB-dep_rcpt-like"/>
</dbReference>
<evidence type="ECO:0000256" key="7">
    <source>
        <dbReference type="ARBA" id="ARBA00023065"/>
    </source>
</evidence>
<evidence type="ECO:0000256" key="5">
    <source>
        <dbReference type="ARBA" id="ARBA00022692"/>
    </source>
</evidence>
<dbReference type="Pfam" id="PF00593">
    <property type="entry name" value="TonB_dep_Rec_b-barrel"/>
    <property type="match status" value="1"/>
</dbReference>
<evidence type="ECO:0000256" key="8">
    <source>
        <dbReference type="ARBA" id="ARBA00023077"/>
    </source>
</evidence>
<evidence type="ECO:0000313" key="16">
    <source>
        <dbReference type="Proteomes" id="UP000590442"/>
    </source>
</evidence>
<dbReference type="InterPro" id="IPR012910">
    <property type="entry name" value="Plug_dom"/>
</dbReference>
<keyword evidence="9 11" id="KW-0472">Membrane</keyword>
<evidence type="ECO:0000256" key="3">
    <source>
        <dbReference type="ARBA" id="ARBA00022452"/>
    </source>
</evidence>
<feature type="domain" description="TonB-dependent receptor-like beta-barrel" evidence="13">
    <location>
        <begin position="220"/>
        <end position="645"/>
    </location>
</feature>
<dbReference type="GO" id="GO:0009279">
    <property type="term" value="C:cell outer membrane"/>
    <property type="evidence" value="ECO:0007669"/>
    <property type="project" value="UniProtKB-SubCell"/>
</dbReference>
<keyword evidence="15" id="KW-0675">Receptor</keyword>
<dbReference type="SUPFAM" id="SSF56935">
    <property type="entry name" value="Porins"/>
    <property type="match status" value="1"/>
</dbReference>
<comment type="caution">
    <text evidence="15">The sequence shown here is derived from an EMBL/GenBank/DDBJ whole genome shotgun (WGS) entry which is preliminary data.</text>
</comment>
<keyword evidence="2 11" id="KW-0813">Transport</keyword>
<keyword evidence="4" id="KW-0410">Iron transport</keyword>
<dbReference type="InterPro" id="IPR036942">
    <property type="entry name" value="Beta-barrel_TonB_sf"/>
</dbReference>
<evidence type="ECO:0000256" key="11">
    <source>
        <dbReference type="PROSITE-ProRule" id="PRU01360"/>
    </source>
</evidence>
<gene>
    <name evidence="15" type="ORF">GGR42_001686</name>
</gene>
<comment type="subcellular location">
    <subcellularLocation>
        <location evidence="1 11">Cell outer membrane</location>
        <topology evidence="1 11">Multi-pass membrane protein</topology>
    </subcellularLocation>
</comment>
<evidence type="ECO:0000259" key="13">
    <source>
        <dbReference type="Pfam" id="PF00593"/>
    </source>
</evidence>
<keyword evidence="5 11" id="KW-0812">Transmembrane</keyword>
<evidence type="ECO:0000256" key="2">
    <source>
        <dbReference type="ARBA" id="ARBA00022448"/>
    </source>
</evidence>
<evidence type="ECO:0000256" key="9">
    <source>
        <dbReference type="ARBA" id="ARBA00023136"/>
    </source>
</evidence>
<dbReference type="AlphaFoldDB" id="A0A846R1G6"/>
<evidence type="ECO:0000256" key="10">
    <source>
        <dbReference type="ARBA" id="ARBA00023237"/>
    </source>
</evidence>
<dbReference type="Gene3D" id="2.170.130.10">
    <property type="entry name" value="TonB-dependent receptor, plug domain"/>
    <property type="match status" value="1"/>
</dbReference>
<dbReference type="Gene3D" id="2.40.170.20">
    <property type="entry name" value="TonB-dependent receptor, beta-barrel domain"/>
    <property type="match status" value="1"/>
</dbReference>
<dbReference type="Proteomes" id="UP000590442">
    <property type="component" value="Unassembled WGS sequence"/>
</dbReference>
<evidence type="ECO:0000256" key="4">
    <source>
        <dbReference type="ARBA" id="ARBA00022496"/>
    </source>
</evidence>
<reference evidence="15 16" key="1">
    <citation type="submission" date="2020-03" db="EMBL/GenBank/DDBJ databases">
        <title>Genomic Encyclopedia of Type Strains, Phase IV (KMG-IV): sequencing the most valuable type-strain genomes for metagenomic binning, comparative biology and taxonomic classification.</title>
        <authorList>
            <person name="Goeker M."/>
        </authorList>
    </citation>
    <scope>NUCLEOTIDE SEQUENCE [LARGE SCALE GENOMIC DNA]</scope>
    <source>
        <strain evidence="15 16">DSM 29762</strain>
    </source>
</reference>
<dbReference type="PANTHER" id="PTHR32552:SF81">
    <property type="entry name" value="TONB-DEPENDENT OUTER MEMBRANE RECEPTOR"/>
    <property type="match status" value="1"/>
</dbReference>
<accession>A0A846R1G6</accession>
<feature type="domain" description="TonB-dependent receptor plug" evidence="14">
    <location>
        <begin position="49"/>
        <end position="150"/>
    </location>
</feature>
<keyword evidence="7" id="KW-0406">Ion transport</keyword>
<dbReference type="PROSITE" id="PS52016">
    <property type="entry name" value="TONB_DEPENDENT_REC_3"/>
    <property type="match status" value="1"/>
</dbReference>
<keyword evidence="10 11" id="KW-0998">Cell outer membrane</keyword>
<keyword evidence="6" id="KW-0408">Iron</keyword>
<keyword evidence="16" id="KW-1185">Reference proteome</keyword>
<dbReference type="GO" id="GO:0006826">
    <property type="term" value="P:iron ion transport"/>
    <property type="evidence" value="ECO:0007669"/>
    <property type="project" value="UniProtKB-KW"/>
</dbReference>
<organism evidence="15 16">
    <name type="scientific">Saonia flava</name>
    <dbReference type="NCBI Taxonomy" id="523696"/>
    <lineage>
        <taxon>Bacteria</taxon>
        <taxon>Pseudomonadati</taxon>
        <taxon>Bacteroidota</taxon>
        <taxon>Flavobacteriia</taxon>
        <taxon>Flavobacteriales</taxon>
        <taxon>Flavobacteriaceae</taxon>
        <taxon>Saonia</taxon>
    </lineage>
</organism>
<keyword evidence="8 12" id="KW-0798">TonB box</keyword>
<dbReference type="InterPro" id="IPR000531">
    <property type="entry name" value="Beta-barrel_TonB"/>
</dbReference>
<dbReference type="EMBL" id="JAATJJ010000001">
    <property type="protein sequence ID" value="NJB71224.1"/>
    <property type="molecule type" value="Genomic_DNA"/>
</dbReference>
<dbReference type="PANTHER" id="PTHR32552">
    <property type="entry name" value="FERRICHROME IRON RECEPTOR-RELATED"/>
    <property type="match status" value="1"/>
</dbReference>
<evidence type="ECO:0000256" key="12">
    <source>
        <dbReference type="RuleBase" id="RU003357"/>
    </source>
</evidence>
<evidence type="ECO:0000256" key="6">
    <source>
        <dbReference type="ARBA" id="ARBA00023004"/>
    </source>
</evidence>
<keyword evidence="3 11" id="KW-1134">Transmembrane beta strand</keyword>
<evidence type="ECO:0000313" key="15">
    <source>
        <dbReference type="EMBL" id="NJB71224.1"/>
    </source>
</evidence>
<evidence type="ECO:0000256" key="1">
    <source>
        <dbReference type="ARBA" id="ARBA00004571"/>
    </source>
</evidence>
<name>A0A846R1G6_9FLAO</name>
<comment type="similarity">
    <text evidence="11 12">Belongs to the TonB-dependent receptor family.</text>
</comment>
<dbReference type="Pfam" id="PF07715">
    <property type="entry name" value="Plug"/>
    <property type="match status" value="1"/>
</dbReference>
<proteinExistence type="inferred from homology"/>
<sequence length="688" mass="77384">MKNNICLLLYVFICSISSGQTLQKDSITQLEEVILRDFAKTKNATGITPSDVITKEVFQGYSPIDMVSSINQISGVLIFSGALNTNRITIRGIGARTPFSTDKLRMYYNNIPITNGTGSSTIEAFDLENLNAIEVVKGPKATSFGSNLGGAILLKPNEAILNTTTLSNSLTVGSYNLIKDNVSFNHKDEKLALGFQYGHLETDGYRENNSFNRNGFLLNTSYQFNQKNSIALLVNYIDYTAQIPSSLNETDYNENPQKAAFTWNAAKGYEANKYTLIGISYSHEFNKKLKNTSSLFYTYLDHYEPRPFNILDEFSNGYGFRSTFSGNLNSAEYTFGGELYKDEYNWGTFENLYEENNGNGSLQGNRLSNNKEYRRHFSAFGTFLYPFSEAFSAQAGLNINKTHYDFRDLYNSGSQNKNAKRSFDVIALPSLTLSYKNINGPSFYGNISRGFSNPSLEETLTPDGVINPDIAQETGVNYELGSKLRMFKKKVNVGLTVYQMDIKNLLVAQRVGDDQYIGKNAGKTKHQGIELDLDITVKAFKTFTMKRFFNYTFSDHRFIDFVDGENDFSGNPITGVPKHRIVTGMQIKHDRGLFAGMTYTHMGIIPLNDANTLSTDTYNLINAKVGYSKQLTSRFKLETQFGINNFFNVHYARSILINATGFGGSLPRYYYPGNNRNFYGGLQLKYQL</sequence>
<dbReference type="InterPro" id="IPR037066">
    <property type="entry name" value="Plug_dom_sf"/>
</dbReference>
<evidence type="ECO:0000259" key="14">
    <source>
        <dbReference type="Pfam" id="PF07715"/>
    </source>
</evidence>